<dbReference type="SMART" id="SM00220">
    <property type="entry name" value="S_TKc"/>
    <property type="match status" value="1"/>
</dbReference>
<proteinExistence type="predicted"/>
<dbReference type="PANTHER" id="PTHR24348">
    <property type="entry name" value="SERINE/THREONINE-PROTEIN KINASE UNC-51-RELATED"/>
    <property type="match status" value="1"/>
</dbReference>
<protein>
    <submittedName>
        <fullName evidence="2">Oidioi.mRNA.OKI2018_I69.chr2.g8375.t1.cds</fullName>
    </submittedName>
</protein>
<evidence type="ECO:0000313" key="2">
    <source>
        <dbReference type="EMBL" id="CAG5114316.1"/>
    </source>
</evidence>
<accession>A0ABN7TCA5</accession>
<dbReference type="InterPro" id="IPR045269">
    <property type="entry name" value="Atg1-like"/>
</dbReference>
<dbReference type="PROSITE" id="PS00108">
    <property type="entry name" value="PROTEIN_KINASE_ST"/>
    <property type="match status" value="1"/>
</dbReference>
<name>A0ABN7TCA5_OIKDI</name>
<dbReference type="PROSITE" id="PS50011">
    <property type="entry name" value="PROTEIN_KINASE_DOM"/>
    <property type="match status" value="1"/>
</dbReference>
<dbReference type="SUPFAM" id="SSF56112">
    <property type="entry name" value="Protein kinase-like (PK-like)"/>
    <property type="match status" value="1"/>
</dbReference>
<dbReference type="Pfam" id="PF00069">
    <property type="entry name" value="Pkinase"/>
    <property type="match status" value="1"/>
</dbReference>
<dbReference type="EMBL" id="OU015567">
    <property type="protein sequence ID" value="CAG5114316.1"/>
    <property type="molecule type" value="Genomic_DNA"/>
</dbReference>
<dbReference type="InterPro" id="IPR008271">
    <property type="entry name" value="Ser/Thr_kinase_AS"/>
</dbReference>
<dbReference type="Gene3D" id="1.10.510.10">
    <property type="entry name" value="Transferase(Phosphotransferase) domain 1"/>
    <property type="match status" value="1"/>
</dbReference>
<evidence type="ECO:0000313" key="3">
    <source>
        <dbReference type="Proteomes" id="UP001158576"/>
    </source>
</evidence>
<dbReference type="InterPro" id="IPR000719">
    <property type="entry name" value="Prot_kinase_dom"/>
</dbReference>
<evidence type="ECO:0000259" key="1">
    <source>
        <dbReference type="PROSITE" id="PS50011"/>
    </source>
</evidence>
<dbReference type="PANTHER" id="PTHR24348:SF68">
    <property type="entry name" value="SERINE_THREONINE-PROTEIN KINASE ATG1C"/>
    <property type="match status" value="1"/>
</dbReference>
<sequence>MSFTSPDNLPYHGLILEYMPGGDLATFLQKMLENEWGENEEEWVENDALGISAQLVLAMKYIHGENIIHRDIKPENILLSEDQKLVKIADFNVSRLFEGTMNTGVAGSMEFLPPESLQGQGDENVTFGHDVWAMGIVFQMLCTFRTCFLFLKAVSAY</sequence>
<dbReference type="Proteomes" id="UP001158576">
    <property type="component" value="Chromosome 2"/>
</dbReference>
<gene>
    <name evidence="2" type="ORF">OKIOD_LOCUS17140</name>
</gene>
<dbReference type="InterPro" id="IPR011009">
    <property type="entry name" value="Kinase-like_dom_sf"/>
</dbReference>
<keyword evidence="3" id="KW-1185">Reference proteome</keyword>
<feature type="domain" description="Protein kinase" evidence="1">
    <location>
        <begin position="1"/>
        <end position="157"/>
    </location>
</feature>
<reference evidence="2 3" key="1">
    <citation type="submission" date="2021-04" db="EMBL/GenBank/DDBJ databases">
        <authorList>
            <person name="Bliznina A."/>
        </authorList>
    </citation>
    <scope>NUCLEOTIDE SEQUENCE [LARGE SCALE GENOMIC DNA]</scope>
</reference>
<organism evidence="2 3">
    <name type="scientific">Oikopleura dioica</name>
    <name type="common">Tunicate</name>
    <dbReference type="NCBI Taxonomy" id="34765"/>
    <lineage>
        <taxon>Eukaryota</taxon>
        <taxon>Metazoa</taxon>
        <taxon>Chordata</taxon>
        <taxon>Tunicata</taxon>
        <taxon>Appendicularia</taxon>
        <taxon>Copelata</taxon>
        <taxon>Oikopleuridae</taxon>
        <taxon>Oikopleura</taxon>
    </lineage>
</organism>